<keyword evidence="2" id="KW-1185">Reference proteome</keyword>
<protein>
    <submittedName>
        <fullName evidence="1">Uncharacterized protein</fullName>
    </submittedName>
</protein>
<accession>A0A835C7T9</accession>
<dbReference type="EMBL" id="JAAIUW010000004">
    <property type="protein sequence ID" value="KAF7834491.1"/>
    <property type="molecule type" value="Genomic_DNA"/>
</dbReference>
<dbReference type="AlphaFoldDB" id="A0A835C7T9"/>
<gene>
    <name evidence="1" type="ORF">G2W53_009350</name>
</gene>
<evidence type="ECO:0000313" key="1">
    <source>
        <dbReference type="EMBL" id="KAF7834491.1"/>
    </source>
</evidence>
<sequence length="20" mass="2240">MADDDACAFCSRDHDHENTS</sequence>
<comment type="caution">
    <text evidence="1">The sequence shown here is derived from an EMBL/GenBank/DDBJ whole genome shotgun (WGS) entry which is preliminary data.</text>
</comment>
<dbReference type="Proteomes" id="UP000634136">
    <property type="component" value="Unassembled WGS sequence"/>
</dbReference>
<organism evidence="1 2">
    <name type="scientific">Senna tora</name>
    <dbReference type="NCBI Taxonomy" id="362788"/>
    <lineage>
        <taxon>Eukaryota</taxon>
        <taxon>Viridiplantae</taxon>
        <taxon>Streptophyta</taxon>
        <taxon>Embryophyta</taxon>
        <taxon>Tracheophyta</taxon>
        <taxon>Spermatophyta</taxon>
        <taxon>Magnoliopsida</taxon>
        <taxon>eudicotyledons</taxon>
        <taxon>Gunneridae</taxon>
        <taxon>Pentapetalae</taxon>
        <taxon>rosids</taxon>
        <taxon>fabids</taxon>
        <taxon>Fabales</taxon>
        <taxon>Fabaceae</taxon>
        <taxon>Caesalpinioideae</taxon>
        <taxon>Cassia clade</taxon>
        <taxon>Senna</taxon>
    </lineage>
</organism>
<proteinExistence type="predicted"/>
<evidence type="ECO:0000313" key="2">
    <source>
        <dbReference type="Proteomes" id="UP000634136"/>
    </source>
</evidence>
<name>A0A835C7T9_9FABA</name>
<reference evidence="1" key="1">
    <citation type="submission" date="2020-09" db="EMBL/GenBank/DDBJ databases">
        <title>Genome-Enabled Discovery of Anthraquinone Biosynthesis in Senna tora.</title>
        <authorList>
            <person name="Kang S.-H."/>
            <person name="Pandey R.P."/>
            <person name="Lee C.-M."/>
            <person name="Sim J.-S."/>
            <person name="Jeong J.-T."/>
            <person name="Choi B.-S."/>
            <person name="Jung M."/>
            <person name="Ginzburg D."/>
            <person name="Zhao K."/>
            <person name="Won S.Y."/>
            <person name="Oh T.-J."/>
            <person name="Yu Y."/>
            <person name="Kim N.-H."/>
            <person name="Lee O.R."/>
            <person name="Lee T.-H."/>
            <person name="Bashyal P."/>
            <person name="Kim T.-S."/>
            <person name="Lee W.-H."/>
            <person name="Kawkins C."/>
            <person name="Kim C.-K."/>
            <person name="Kim J.S."/>
            <person name="Ahn B.O."/>
            <person name="Rhee S.Y."/>
            <person name="Sohng J.K."/>
        </authorList>
    </citation>
    <scope>NUCLEOTIDE SEQUENCE</scope>
    <source>
        <tissue evidence="1">Leaf</tissue>
    </source>
</reference>